<dbReference type="EC" id="2.7.13.3" evidence="2"/>
<dbReference type="SMART" id="SM00387">
    <property type="entry name" value="HATPase_c"/>
    <property type="match status" value="1"/>
</dbReference>
<dbReference type="InterPro" id="IPR003661">
    <property type="entry name" value="HisK_dim/P_dom"/>
</dbReference>
<dbReference type="Gene3D" id="1.10.287.130">
    <property type="match status" value="1"/>
</dbReference>
<dbReference type="PANTHER" id="PTHR43304">
    <property type="entry name" value="PHYTOCHROME-LIKE PROTEIN CPH1"/>
    <property type="match status" value="1"/>
</dbReference>
<dbReference type="InterPro" id="IPR003594">
    <property type="entry name" value="HATPase_dom"/>
</dbReference>
<proteinExistence type="predicted"/>
<keyword evidence="8" id="KW-0547">Nucleotide-binding</keyword>
<dbReference type="Gene3D" id="3.30.450.20">
    <property type="entry name" value="PAS domain"/>
    <property type="match status" value="1"/>
</dbReference>
<dbReference type="InterPro" id="IPR035965">
    <property type="entry name" value="PAS-like_dom_sf"/>
</dbReference>
<keyword evidence="8" id="KW-0067">ATP-binding</keyword>
<dbReference type="PANTHER" id="PTHR43304:SF1">
    <property type="entry name" value="PAC DOMAIN-CONTAINING PROTEIN"/>
    <property type="match status" value="1"/>
</dbReference>
<protein>
    <recommendedName>
        <fullName evidence="2">histidine kinase</fullName>
        <ecNumber evidence="2">2.7.13.3</ecNumber>
    </recommendedName>
</protein>
<dbReference type="CDD" id="cd00082">
    <property type="entry name" value="HisKA"/>
    <property type="match status" value="1"/>
</dbReference>
<gene>
    <name evidence="8" type="ORF">ACFFLM_14390</name>
</gene>
<keyword evidence="6" id="KW-0175">Coiled coil</keyword>
<reference evidence="8 9" key="1">
    <citation type="submission" date="2024-09" db="EMBL/GenBank/DDBJ databases">
        <authorList>
            <person name="Sun Q."/>
            <person name="Mori K."/>
        </authorList>
    </citation>
    <scope>NUCLEOTIDE SEQUENCE [LARGE SCALE GENOMIC DNA]</scope>
    <source>
        <strain evidence="8 9">JCM 13503</strain>
    </source>
</reference>
<dbReference type="InterPro" id="IPR005467">
    <property type="entry name" value="His_kinase_dom"/>
</dbReference>
<evidence type="ECO:0000256" key="3">
    <source>
        <dbReference type="ARBA" id="ARBA00022553"/>
    </source>
</evidence>
<dbReference type="SUPFAM" id="SSF55785">
    <property type="entry name" value="PYP-like sensor domain (PAS domain)"/>
    <property type="match status" value="1"/>
</dbReference>
<evidence type="ECO:0000256" key="4">
    <source>
        <dbReference type="ARBA" id="ARBA00022679"/>
    </source>
</evidence>
<evidence type="ECO:0000256" key="1">
    <source>
        <dbReference type="ARBA" id="ARBA00000085"/>
    </source>
</evidence>
<feature type="coiled-coil region" evidence="6">
    <location>
        <begin position="140"/>
        <end position="174"/>
    </location>
</feature>
<dbReference type="SMART" id="SM00388">
    <property type="entry name" value="HisKA"/>
    <property type="match status" value="1"/>
</dbReference>
<keyword evidence="3" id="KW-0597">Phosphoprotein</keyword>
<dbReference type="SUPFAM" id="SSF55874">
    <property type="entry name" value="ATPase domain of HSP90 chaperone/DNA topoisomerase II/histidine kinase"/>
    <property type="match status" value="1"/>
</dbReference>
<dbReference type="InterPro" id="IPR036097">
    <property type="entry name" value="HisK_dim/P_sf"/>
</dbReference>
<comment type="caution">
    <text evidence="8">The sequence shown here is derived from an EMBL/GenBank/DDBJ whole genome shotgun (WGS) entry which is preliminary data.</text>
</comment>
<feature type="domain" description="Histidine kinase" evidence="7">
    <location>
        <begin position="181"/>
        <end position="395"/>
    </location>
</feature>
<dbReference type="RefSeq" id="WP_380011431.1">
    <property type="nucleotide sequence ID" value="NZ_JBHLYR010000045.1"/>
</dbReference>
<dbReference type="InterPro" id="IPR004358">
    <property type="entry name" value="Sig_transdc_His_kin-like_C"/>
</dbReference>
<name>A0ABV6B432_9DEIO</name>
<organism evidence="8 9">
    <name type="scientific">Deinococcus oregonensis</name>
    <dbReference type="NCBI Taxonomy" id="1805970"/>
    <lineage>
        <taxon>Bacteria</taxon>
        <taxon>Thermotogati</taxon>
        <taxon>Deinococcota</taxon>
        <taxon>Deinococci</taxon>
        <taxon>Deinococcales</taxon>
        <taxon>Deinococcaceae</taxon>
        <taxon>Deinococcus</taxon>
    </lineage>
</organism>
<evidence type="ECO:0000256" key="6">
    <source>
        <dbReference type="SAM" id="Coils"/>
    </source>
</evidence>
<dbReference type="InterPro" id="IPR052162">
    <property type="entry name" value="Sensor_kinase/Photoreceptor"/>
</dbReference>
<evidence type="ECO:0000259" key="7">
    <source>
        <dbReference type="PROSITE" id="PS50109"/>
    </source>
</evidence>
<dbReference type="Gene3D" id="3.30.565.10">
    <property type="entry name" value="Histidine kinase-like ATPase, C-terminal domain"/>
    <property type="match status" value="1"/>
</dbReference>
<sequence>MSSSSCASRRYLLEAFDALLTQVAVLAADGEILEVNRAWTAFAEESGGSDSVGSNYLQICDAVQGPEQDDAHATAAGIRAVLAGQQPVFELEYPCDTPHQRRFFVVRVTCFEQHEQRLAMVAHEDITRRKLAELEVGALNRTLEERVNQRTAELQESQDALTRLNAQLEASNRDLAQFAFVASHDLQEPLRTIGVYADVLRHRYQGTLDARAEGYLGHIGEQVTRARHLVRDVLTLARVSIQPDLQPLSLEPIWQEVAAELAWPPDAQWHAGPLPGVLAHEGQVRQLLTNLLSNAIRFRSRAPLVVSLRAQSTQSANGAAEVQFSLQDNGIGLAPEHTEQVFVMFQRLHSRSETGGNGIGLAVCRKIVERHGGQIWLESTGKGGITVHFTLKAAPP</sequence>
<evidence type="ECO:0000256" key="5">
    <source>
        <dbReference type="ARBA" id="ARBA00022777"/>
    </source>
</evidence>
<dbReference type="InterPro" id="IPR036890">
    <property type="entry name" value="HATPase_C_sf"/>
</dbReference>
<evidence type="ECO:0000313" key="9">
    <source>
        <dbReference type="Proteomes" id="UP001589733"/>
    </source>
</evidence>
<dbReference type="Proteomes" id="UP001589733">
    <property type="component" value="Unassembled WGS sequence"/>
</dbReference>
<keyword evidence="4" id="KW-0808">Transferase</keyword>
<comment type="catalytic activity">
    <reaction evidence="1">
        <text>ATP + protein L-histidine = ADP + protein N-phospho-L-histidine.</text>
        <dbReference type="EC" id="2.7.13.3"/>
    </reaction>
</comment>
<evidence type="ECO:0000256" key="2">
    <source>
        <dbReference type="ARBA" id="ARBA00012438"/>
    </source>
</evidence>
<dbReference type="Pfam" id="PF00512">
    <property type="entry name" value="HisKA"/>
    <property type="match status" value="1"/>
</dbReference>
<dbReference type="PROSITE" id="PS50109">
    <property type="entry name" value="HIS_KIN"/>
    <property type="match status" value="1"/>
</dbReference>
<dbReference type="SUPFAM" id="SSF47384">
    <property type="entry name" value="Homodimeric domain of signal transducing histidine kinase"/>
    <property type="match status" value="1"/>
</dbReference>
<evidence type="ECO:0000313" key="8">
    <source>
        <dbReference type="EMBL" id="MFB9993158.1"/>
    </source>
</evidence>
<dbReference type="PRINTS" id="PR00344">
    <property type="entry name" value="BCTRLSENSOR"/>
</dbReference>
<keyword evidence="9" id="KW-1185">Reference proteome</keyword>
<dbReference type="GO" id="GO:0005524">
    <property type="term" value="F:ATP binding"/>
    <property type="evidence" value="ECO:0007669"/>
    <property type="project" value="UniProtKB-KW"/>
</dbReference>
<dbReference type="EMBL" id="JBHLYR010000045">
    <property type="protein sequence ID" value="MFB9993158.1"/>
    <property type="molecule type" value="Genomic_DNA"/>
</dbReference>
<accession>A0ABV6B432</accession>
<keyword evidence="5" id="KW-0418">Kinase</keyword>
<dbReference type="Pfam" id="PF02518">
    <property type="entry name" value="HATPase_c"/>
    <property type="match status" value="1"/>
</dbReference>